<name>A0A7T8QW60_CALRO</name>
<accession>A0A7T8QW60</accession>
<sequence>MERACIARLHTKEDNKQSWSDPSAKDMFDGWTTIYEQKISNIIKSSTLWSNERDTEWHGSGA</sequence>
<gene>
    <name evidence="1" type="ORF">FKW44_002219</name>
</gene>
<evidence type="ECO:0000313" key="1">
    <source>
        <dbReference type="EMBL" id="QQP57291.1"/>
    </source>
</evidence>
<proteinExistence type="predicted"/>
<dbReference type="AlphaFoldDB" id="A0A7T8QW60"/>
<dbReference type="Proteomes" id="UP000595437">
    <property type="component" value="Chromosome 2"/>
</dbReference>
<reference evidence="2" key="1">
    <citation type="submission" date="2021-01" db="EMBL/GenBank/DDBJ databases">
        <title>Caligus Genome Assembly.</title>
        <authorList>
            <person name="Gallardo-Escarate C."/>
        </authorList>
    </citation>
    <scope>NUCLEOTIDE SEQUENCE [LARGE SCALE GENOMIC DNA]</scope>
</reference>
<keyword evidence="2" id="KW-1185">Reference proteome</keyword>
<dbReference type="EMBL" id="CP045891">
    <property type="protein sequence ID" value="QQP57291.1"/>
    <property type="molecule type" value="Genomic_DNA"/>
</dbReference>
<protein>
    <submittedName>
        <fullName evidence="1">Uncharacterized protein</fullName>
    </submittedName>
</protein>
<evidence type="ECO:0000313" key="2">
    <source>
        <dbReference type="Proteomes" id="UP000595437"/>
    </source>
</evidence>
<organism evidence="1 2">
    <name type="scientific">Caligus rogercresseyi</name>
    <name type="common">Sea louse</name>
    <dbReference type="NCBI Taxonomy" id="217165"/>
    <lineage>
        <taxon>Eukaryota</taxon>
        <taxon>Metazoa</taxon>
        <taxon>Ecdysozoa</taxon>
        <taxon>Arthropoda</taxon>
        <taxon>Crustacea</taxon>
        <taxon>Multicrustacea</taxon>
        <taxon>Hexanauplia</taxon>
        <taxon>Copepoda</taxon>
        <taxon>Siphonostomatoida</taxon>
        <taxon>Caligidae</taxon>
        <taxon>Caligus</taxon>
    </lineage>
</organism>